<dbReference type="PROSITE" id="PS00841">
    <property type="entry name" value="XPG_1"/>
    <property type="match status" value="1"/>
</dbReference>
<dbReference type="InterPro" id="IPR006084">
    <property type="entry name" value="XPG/Rad2"/>
</dbReference>
<dbReference type="SUPFAM" id="SSF47807">
    <property type="entry name" value="5' to 3' exonuclease, C-terminal subdomain"/>
    <property type="match status" value="1"/>
</dbReference>
<evidence type="ECO:0000256" key="7">
    <source>
        <dbReference type="ARBA" id="ARBA00023204"/>
    </source>
</evidence>
<dbReference type="PRINTS" id="PR00853">
    <property type="entry name" value="XPGRADSUPER"/>
</dbReference>
<organism evidence="10">
    <name type="scientific">viral metagenome</name>
    <dbReference type="NCBI Taxonomy" id="1070528"/>
    <lineage>
        <taxon>unclassified sequences</taxon>
        <taxon>metagenomes</taxon>
        <taxon>organismal metagenomes</taxon>
    </lineage>
</organism>
<dbReference type="GO" id="GO:0046872">
    <property type="term" value="F:metal ion binding"/>
    <property type="evidence" value="ECO:0007669"/>
    <property type="project" value="UniProtKB-KW"/>
</dbReference>
<dbReference type="Gene3D" id="1.10.150.20">
    <property type="entry name" value="5' to 3' exonuclease, C-terminal subdomain"/>
    <property type="match status" value="1"/>
</dbReference>
<dbReference type="InterPro" id="IPR006085">
    <property type="entry name" value="XPG_DNA_repair_N"/>
</dbReference>
<reference evidence="10" key="1">
    <citation type="journal article" date="2020" name="Nature">
        <title>Giant virus diversity and host interactions through global metagenomics.</title>
        <authorList>
            <person name="Schulz F."/>
            <person name="Roux S."/>
            <person name="Paez-Espino D."/>
            <person name="Jungbluth S."/>
            <person name="Walsh D.A."/>
            <person name="Denef V.J."/>
            <person name="McMahon K.D."/>
            <person name="Konstantinidis K.T."/>
            <person name="Eloe-Fadrosh E.A."/>
            <person name="Kyrpides N.C."/>
            <person name="Woyke T."/>
        </authorList>
    </citation>
    <scope>NUCLEOTIDE SEQUENCE</scope>
    <source>
        <strain evidence="10">GVMAG-M-3300027791-30</strain>
    </source>
</reference>
<keyword evidence="7" id="KW-0234">DNA repair</keyword>
<dbReference type="PANTHER" id="PTHR11081:SF9">
    <property type="entry name" value="FLAP ENDONUCLEASE 1"/>
    <property type="match status" value="1"/>
</dbReference>
<keyword evidence="1" id="KW-0540">Nuclease</keyword>
<feature type="domain" description="XPG-I" evidence="8">
    <location>
        <begin position="148"/>
        <end position="215"/>
    </location>
</feature>
<dbReference type="InterPro" id="IPR006086">
    <property type="entry name" value="XPG-I_dom"/>
</dbReference>
<dbReference type="InterPro" id="IPR036279">
    <property type="entry name" value="5-3_exonuclease_C_sf"/>
</dbReference>
<dbReference type="Gene3D" id="3.40.50.1010">
    <property type="entry name" value="5'-nuclease"/>
    <property type="match status" value="1"/>
</dbReference>
<dbReference type="GO" id="GO:0006281">
    <property type="term" value="P:DNA repair"/>
    <property type="evidence" value="ECO:0007669"/>
    <property type="project" value="UniProtKB-KW"/>
</dbReference>
<proteinExistence type="predicted"/>
<dbReference type="InterPro" id="IPR019974">
    <property type="entry name" value="XPG_CS"/>
</dbReference>
<feature type="domain" description="XPG N-terminal" evidence="9">
    <location>
        <begin position="1"/>
        <end position="100"/>
    </location>
</feature>
<evidence type="ECO:0000313" key="10">
    <source>
        <dbReference type="EMBL" id="QHU28887.1"/>
    </source>
</evidence>
<evidence type="ECO:0000256" key="6">
    <source>
        <dbReference type="ARBA" id="ARBA00022842"/>
    </source>
</evidence>
<evidence type="ECO:0000259" key="9">
    <source>
        <dbReference type="SMART" id="SM00485"/>
    </source>
</evidence>
<evidence type="ECO:0000256" key="1">
    <source>
        <dbReference type="ARBA" id="ARBA00022722"/>
    </source>
</evidence>
<accession>A0A6C0LEL8</accession>
<dbReference type="GO" id="GO:0017108">
    <property type="term" value="F:5'-flap endonuclease activity"/>
    <property type="evidence" value="ECO:0007669"/>
    <property type="project" value="TreeGrafter"/>
</dbReference>
<dbReference type="SMART" id="SM00485">
    <property type="entry name" value="XPGN"/>
    <property type="match status" value="1"/>
</dbReference>
<dbReference type="AlphaFoldDB" id="A0A6C0LEL8"/>
<dbReference type="PANTHER" id="PTHR11081">
    <property type="entry name" value="FLAP ENDONUCLEASE FAMILY MEMBER"/>
    <property type="match status" value="1"/>
</dbReference>
<keyword evidence="3" id="KW-0255">Endonuclease</keyword>
<sequence length="321" mass="37691">MGIRCLNTFIKKVCPECITTNKISRYSGKVFGIDASILLYKYRHISNIDESCVNSHIIGFLNRIKYYLNNKITPVFIFDGVPPEQKKITLKKRQSIKRKIYEKIEILQDLTPNNESEQREIDKEINNLSRQIINVTKTHITEVKTLLDVLGINYYDAPDEAEKYCVFLQQNKIIDYIVTDDTDVFTFGGVNILKSSIKNDLIETDIEQFLQKIGYSRLKFIDFCILSGCDYLSYVPNLAINTVYTLFKKLDNIEDVIKLNKYAFPEEYKNVEELKNIRFIFLNFEYESPKPLEHKVINKIEFKDYLEKMNIKNSTKLIDKF</sequence>
<evidence type="ECO:0000256" key="3">
    <source>
        <dbReference type="ARBA" id="ARBA00022759"/>
    </source>
</evidence>
<evidence type="ECO:0008006" key="11">
    <source>
        <dbReference type="Google" id="ProtNLM"/>
    </source>
</evidence>
<dbReference type="SMART" id="SM00484">
    <property type="entry name" value="XPGI"/>
    <property type="match status" value="1"/>
</dbReference>
<keyword evidence="2" id="KW-0479">Metal-binding</keyword>
<evidence type="ECO:0000259" key="8">
    <source>
        <dbReference type="SMART" id="SM00484"/>
    </source>
</evidence>
<keyword evidence="6" id="KW-0460">Magnesium</keyword>
<dbReference type="EMBL" id="MN740475">
    <property type="protein sequence ID" value="QHU28887.1"/>
    <property type="molecule type" value="Genomic_DNA"/>
</dbReference>
<dbReference type="Pfam" id="PF00752">
    <property type="entry name" value="XPG_N"/>
    <property type="match status" value="1"/>
</dbReference>
<name>A0A6C0LEL8_9ZZZZ</name>
<dbReference type="InterPro" id="IPR029060">
    <property type="entry name" value="PIN-like_dom_sf"/>
</dbReference>
<dbReference type="Pfam" id="PF00867">
    <property type="entry name" value="XPG_I"/>
    <property type="match status" value="1"/>
</dbReference>
<keyword evidence="5" id="KW-0378">Hydrolase</keyword>
<dbReference type="SUPFAM" id="SSF88723">
    <property type="entry name" value="PIN domain-like"/>
    <property type="match status" value="1"/>
</dbReference>
<evidence type="ECO:0000256" key="5">
    <source>
        <dbReference type="ARBA" id="ARBA00022801"/>
    </source>
</evidence>
<protein>
    <recommendedName>
        <fullName evidence="11">XPG N-terminal domain-containing protein</fullName>
    </recommendedName>
</protein>
<evidence type="ECO:0000256" key="4">
    <source>
        <dbReference type="ARBA" id="ARBA00022763"/>
    </source>
</evidence>
<evidence type="ECO:0000256" key="2">
    <source>
        <dbReference type="ARBA" id="ARBA00022723"/>
    </source>
</evidence>
<keyword evidence="4" id="KW-0227">DNA damage</keyword>